<dbReference type="GO" id="GO:0006284">
    <property type="term" value="P:base-excision repair"/>
    <property type="evidence" value="ECO:0007669"/>
    <property type="project" value="InterPro"/>
</dbReference>
<feature type="binding site" evidence="15">
    <location>
        <position position="91"/>
    </location>
    <ligand>
        <name>DNA</name>
        <dbReference type="ChEBI" id="CHEBI:16991"/>
    </ligand>
</feature>
<dbReference type="Proteomes" id="UP000011747">
    <property type="component" value="Unassembled WGS sequence"/>
</dbReference>
<evidence type="ECO:0000256" key="1">
    <source>
        <dbReference type="ARBA" id="ARBA00001668"/>
    </source>
</evidence>
<dbReference type="InterPro" id="IPR015887">
    <property type="entry name" value="DNA_glyclase_Znf_dom_DNA_BS"/>
</dbReference>
<dbReference type="Pfam" id="PF01149">
    <property type="entry name" value="Fapy_DNA_glyco"/>
    <property type="match status" value="1"/>
</dbReference>
<dbReference type="PANTHER" id="PTHR22993">
    <property type="entry name" value="FORMAMIDOPYRIMIDINE-DNA GLYCOSYLASE"/>
    <property type="match status" value="1"/>
</dbReference>
<dbReference type="Pfam" id="PF06827">
    <property type="entry name" value="zf-FPG_IleRS"/>
    <property type="match status" value="1"/>
</dbReference>
<dbReference type="InterPro" id="IPR012319">
    <property type="entry name" value="FPG_cat"/>
</dbReference>
<accession>G9QQE1</accession>
<keyword evidence="8 15" id="KW-0862">Zinc</keyword>
<dbReference type="NCBIfam" id="TIGR00577">
    <property type="entry name" value="fpg"/>
    <property type="match status" value="1"/>
</dbReference>
<evidence type="ECO:0000256" key="8">
    <source>
        <dbReference type="ARBA" id="ARBA00022833"/>
    </source>
</evidence>
<keyword evidence="11 15" id="KW-0456">Lyase</keyword>
<dbReference type="InterPro" id="IPR000214">
    <property type="entry name" value="Znf_DNA_glyclase/AP_lyase"/>
</dbReference>
<proteinExistence type="inferred from homology"/>
<comment type="caution">
    <text evidence="15">Lacks conserved residue(s) required for the propagation of feature annotation.</text>
</comment>
<dbReference type="GO" id="GO:0034039">
    <property type="term" value="F:8-oxo-7,8-dihydroguanine DNA N-glycosylase activity"/>
    <property type="evidence" value="ECO:0007669"/>
    <property type="project" value="TreeGrafter"/>
</dbReference>
<dbReference type="Pfam" id="PF06831">
    <property type="entry name" value="H2TH"/>
    <property type="match status" value="1"/>
</dbReference>
<dbReference type="HAMAP" id="MF_00103">
    <property type="entry name" value="Fapy_DNA_glycosyl"/>
    <property type="match status" value="1"/>
</dbReference>
<evidence type="ECO:0000256" key="9">
    <source>
        <dbReference type="ARBA" id="ARBA00023125"/>
    </source>
</evidence>
<dbReference type="EC" id="4.2.99.18" evidence="15"/>
<keyword evidence="6 15" id="KW-0863">Zinc-finger</keyword>
<evidence type="ECO:0000256" key="10">
    <source>
        <dbReference type="ARBA" id="ARBA00023204"/>
    </source>
</evidence>
<feature type="active site" description="Proton donor; for beta-elimination activity" evidence="15">
    <location>
        <position position="59"/>
    </location>
</feature>
<dbReference type="SUPFAM" id="SSF81624">
    <property type="entry name" value="N-terminal domain of MutM-like DNA repair proteins"/>
    <property type="match status" value="1"/>
</dbReference>
<feature type="active site" description="Proton donor" evidence="15">
    <location>
        <position position="3"/>
    </location>
</feature>
<protein>
    <recommendedName>
        <fullName evidence="15">Formamidopyrimidine-DNA glycosylase</fullName>
        <shortName evidence="15">Fapy-DNA glycosylase</shortName>
        <ecNumber evidence="15">3.2.2.23</ecNumber>
    </recommendedName>
    <alternativeName>
        <fullName evidence="15">DNA-(apurinic or apyrimidinic site) lyase MutM</fullName>
        <shortName evidence="15">AP lyase MutM</shortName>
        <ecNumber evidence="15">4.2.99.18</ecNumber>
    </alternativeName>
</protein>
<dbReference type="CDD" id="cd08966">
    <property type="entry name" value="EcFpg-like_N"/>
    <property type="match status" value="1"/>
</dbReference>
<feature type="active site" description="Schiff-base intermediate with DNA" evidence="15">
    <location>
        <position position="2"/>
    </location>
</feature>
<dbReference type="GO" id="GO:0003690">
    <property type="term" value="F:double-stranded DNA binding"/>
    <property type="evidence" value="ECO:0007669"/>
    <property type="project" value="UniProtKB-ARBA"/>
</dbReference>
<dbReference type="EC" id="3.2.2.23" evidence="15"/>
<keyword evidence="12 15" id="KW-0511">Multifunctional enzyme</keyword>
<evidence type="ECO:0000256" key="13">
    <source>
        <dbReference type="ARBA" id="ARBA00023295"/>
    </source>
</evidence>
<evidence type="ECO:0000256" key="6">
    <source>
        <dbReference type="ARBA" id="ARBA00022771"/>
    </source>
</evidence>
<evidence type="ECO:0000256" key="3">
    <source>
        <dbReference type="ARBA" id="ARBA00011245"/>
    </source>
</evidence>
<evidence type="ECO:0000256" key="5">
    <source>
        <dbReference type="ARBA" id="ARBA00022763"/>
    </source>
</evidence>
<comment type="catalytic activity">
    <reaction evidence="14 15">
        <text>2'-deoxyribonucleotide-(2'-deoxyribose 5'-phosphate)-2'-deoxyribonucleotide-DNA = a 3'-end 2'-deoxyribonucleotide-(2,3-dehydro-2,3-deoxyribose 5'-phosphate)-DNA + a 5'-end 5'-phospho-2'-deoxyribonucleoside-DNA + H(+)</text>
        <dbReference type="Rhea" id="RHEA:66592"/>
        <dbReference type="Rhea" id="RHEA-COMP:13180"/>
        <dbReference type="Rhea" id="RHEA-COMP:16897"/>
        <dbReference type="Rhea" id="RHEA-COMP:17067"/>
        <dbReference type="ChEBI" id="CHEBI:15378"/>
        <dbReference type="ChEBI" id="CHEBI:136412"/>
        <dbReference type="ChEBI" id="CHEBI:157695"/>
        <dbReference type="ChEBI" id="CHEBI:167181"/>
        <dbReference type="EC" id="4.2.99.18"/>
    </reaction>
</comment>
<evidence type="ECO:0000256" key="2">
    <source>
        <dbReference type="ARBA" id="ARBA00009409"/>
    </source>
</evidence>
<evidence type="ECO:0000256" key="7">
    <source>
        <dbReference type="ARBA" id="ARBA00022801"/>
    </source>
</evidence>
<keyword evidence="9 15" id="KW-0238">DNA-binding</keyword>
<evidence type="ECO:0000313" key="18">
    <source>
        <dbReference type="EMBL" id="EHL73118.1"/>
    </source>
</evidence>
<evidence type="ECO:0000256" key="11">
    <source>
        <dbReference type="ARBA" id="ARBA00023239"/>
    </source>
</evidence>
<dbReference type="SUPFAM" id="SSF46946">
    <property type="entry name" value="S13-like H2TH domain"/>
    <property type="match status" value="1"/>
</dbReference>
<gene>
    <name evidence="15" type="primary">mutM</name>
    <name evidence="15" type="synonym">fpg</name>
    <name evidence="18" type="ORF">HMPREF1015_00508</name>
</gene>
<dbReference type="PATRIC" id="fig|665952.3.peg.3438"/>
<keyword evidence="10 15" id="KW-0234">DNA repair</keyword>
<evidence type="ECO:0000259" key="17">
    <source>
        <dbReference type="PROSITE" id="PS51068"/>
    </source>
</evidence>
<dbReference type="RefSeq" id="WP_003355610.1">
    <property type="nucleotide sequence ID" value="NZ_JH414764.1"/>
</dbReference>
<sequence>MPEMPEVEIVRRTLLPLTTRKTIKDVTIRWPKMIQNTDADTFRKTLNGQTIHDISRRGKFLIFHFDDYSVVSHLRMEGRYRVEEKIEPDPHTHLVFHFTDGTHLLYRDVRKFGTFHLFPKGEEFFAPPLSHLGPEPFSDAFTFAFLKEQLKKTSRLIKAVLLDQKVVVGLGNIYVDEVLFRSGIHPERKAQDLNDKEIEKLRAEIITTLKEAIDKGGSTVRSYVNSQGKKGTYQLQLFVYARNGEPCRICGRPIEKIKVAGRGTHFCSNCQH</sequence>
<keyword evidence="4 15" id="KW-0479">Metal-binding</keyword>
<comment type="function">
    <text evidence="15">Involved in base excision repair of DNA damaged by oxidation or by mutagenic agents. Acts as DNA glycosylase that recognizes and removes damaged bases. Has a preference for oxidized purines, such as 7,8-dihydro-8-oxoguanine (8-oxoG). Has AP (apurinic/apyrimidinic) lyase activity and introduces nicks in the DNA strand. Cleaves the DNA backbone by beta-delta elimination to generate a single-strand break at the site of the removed base with both 3'- and 5'-phosphates.</text>
</comment>
<organism evidence="18 19">
    <name type="scientific">Bacillus smithii 7_3_47FAA</name>
    <dbReference type="NCBI Taxonomy" id="665952"/>
    <lineage>
        <taxon>Bacteria</taxon>
        <taxon>Bacillati</taxon>
        <taxon>Bacillota</taxon>
        <taxon>Bacilli</taxon>
        <taxon>Bacillales</taxon>
        <taxon>Bacillaceae</taxon>
        <taxon>Bacillus</taxon>
    </lineage>
</organism>
<evidence type="ECO:0000256" key="4">
    <source>
        <dbReference type="ARBA" id="ARBA00022723"/>
    </source>
</evidence>
<comment type="similarity">
    <text evidence="2 15">Belongs to the FPG family.</text>
</comment>
<dbReference type="NCBIfam" id="NF002211">
    <property type="entry name" value="PRK01103.1"/>
    <property type="match status" value="1"/>
</dbReference>
<evidence type="ECO:0000256" key="12">
    <source>
        <dbReference type="ARBA" id="ARBA00023268"/>
    </source>
</evidence>
<dbReference type="GO" id="GO:0008270">
    <property type="term" value="F:zinc ion binding"/>
    <property type="evidence" value="ECO:0007669"/>
    <property type="project" value="UniProtKB-UniRule"/>
</dbReference>
<feature type="domain" description="Formamidopyrimidine-DNA glycosylase catalytic" evidence="17">
    <location>
        <begin position="2"/>
        <end position="113"/>
    </location>
</feature>
<dbReference type="PANTHER" id="PTHR22993:SF9">
    <property type="entry name" value="FORMAMIDOPYRIMIDINE-DNA GLYCOSYLASE"/>
    <property type="match status" value="1"/>
</dbReference>
<dbReference type="InterPro" id="IPR010979">
    <property type="entry name" value="Ribosomal_uS13-like_H2TH"/>
</dbReference>
<feature type="active site" description="Proton donor; for delta-elimination activity" evidence="15">
    <location>
        <position position="262"/>
    </location>
</feature>
<dbReference type="InterPro" id="IPR015886">
    <property type="entry name" value="H2TH_FPG"/>
</dbReference>
<keyword evidence="19" id="KW-1185">Reference proteome</keyword>
<keyword evidence="5 15" id="KW-0227">DNA damage</keyword>
<name>G9QQE1_9BACI</name>
<evidence type="ECO:0000259" key="16">
    <source>
        <dbReference type="PROSITE" id="PS51066"/>
    </source>
</evidence>
<dbReference type="PROSITE" id="PS51066">
    <property type="entry name" value="ZF_FPG_2"/>
    <property type="match status" value="1"/>
</dbReference>
<evidence type="ECO:0000256" key="14">
    <source>
        <dbReference type="ARBA" id="ARBA00044632"/>
    </source>
</evidence>
<dbReference type="Gene3D" id="1.10.8.50">
    <property type="match status" value="1"/>
</dbReference>
<dbReference type="InterPro" id="IPR020629">
    <property type="entry name" value="FPG_Glyclase"/>
</dbReference>
<dbReference type="Gene3D" id="3.20.190.10">
    <property type="entry name" value="MutM-like, N-terminal"/>
    <property type="match status" value="1"/>
</dbReference>
<dbReference type="PROSITE" id="PS51068">
    <property type="entry name" value="FPG_CAT"/>
    <property type="match status" value="1"/>
</dbReference>
<dbReference type="SMART" id="SM00898">
    <property type="entry name" value="Fapy_DNA_glyco"/>
    <property type="match status" value="1"/>
</dbReference>
<comment type="caution">
    <text evidence="18">The sequence shown here is derived from an EMBL/GenBank/DDBJ whole genome shotgun (WGS) entry which is preliminary data.</text>
</comment>
<dbReference type="SMART" id="SM01232">
    <property type="entry name" value="H2TH"/>
    <property type="match status" value="1"/>
</dbReference>
<dbReference type="HOGENOM" id="CLU_038423_1_2_9"/>
<dbReference type="EMBL" id="ACWF01000160">
    <property type="protein sequence ID" value="EHL73118.1"/>
    <property type="molecule type" value="Genomic_DNA"/>
</dbReference>
<feature type="binding site" evidence="15">
    <location>
        <position position="110"/>
    </location>
    <ligand>
        <name>DNA</name>
        <dbReference type="ChEBI" id="CHEBI:16991"/>
    </ligand>
</feature>
<dbReference type="FunFam" id="1.10.8.50:FF:000003">
    <property type="entry name" value="Formamidopyrimidine-DNA glycosylase"/>
    <property type="match status" value="1"/>
</dbReference>
<dbReference type="InterPro" id="IPR035937">
    <property type="entry name" value="FPG_N"/>
</dbReference>
<feature type="domain" description="FPG-type" evidence="16">
    <location>
        <begin position="238"/>
        <end position="272"/>
    </location>
</feature>
<comment type="catalytic activity">
    <reaction evidence="1 15">
        <text>Hydrolysis of DNA containing ring-opened 7-methylguanine residues, releasing 2,6-diamino-4-hydroxy-5-(N-methyl)formamidopyrimidine.</text>
        <dbReference type="EC" id="3.2.2.23"/>
    </reaction>
</comment>
<dbReference type="SUPFAM" id="SSF57716">
    <property type="entry name" value="Glucocorticoid receptor-like (DNA-binding domain)"/>
    <property type="match status" value="1"/>
</dbReference>
<comment type="subunit">
    <text evidence="3 15">Monomer.</text>
</comment>
<keyword evidence="13 15" id="KW-0326">Glycosidase</keyword>
<evidence type="ECO:0000256" key="15">
    <source>
        <dbReference type="HAMAP-Rule" id="MF_00103"/>
    </source>
</evidence>
<dbReference type="PROSITE" id="PS01242">
    <property type="entry name" value="ZF_FPG_1"/>
    <property type="match status" value="1"/>
</dbReference>
<comment type="cofactor">
    <cofactor evidence="15">
        <name>Zn(2+)</name>
        <dbReference type="ChEBI" id="CHEBI:29105"/>
    </cofactor>
    <text evidence="15">Binds 1 zinc ion per subunit.</text>
</comment>
<dbReference type="GO" id="GO:0003684">
    <property type="term" value="F:damaged DNA binding"/>
    <property type="evidence" value="ECO:0007669"/>
    <property type="project" value="InterPro"/>
</dbReference>
<dbReference type="InterPro" id="IPR010663">
    <property type="entry name" value="Znf_FPG/IleRS"/>
</dbReference>
<reference evidence="18 19" key="1">
    <citation type="submission" date="2011-09" db="EMBL/GenBank/DDBJ databases">
        <title>The Genome Sequence of Bacillus smithii 7_3_47FAA.</title>
        <authorList>
            <consortium name="The Broad Institute Genome Sequencing Platform"/>
            <person name="Earl A."/>
            <person name="Ward D."/>
            <person name="Feldgarden M."/>
            <person name="Gevers D."/>
            <person name="Daigneault M."/>
            <person name="Strauss J."/>
            <person name="Allen-Vercoe E."/>
            <person name="Young S.K."/>
            <person name="Zeng Q."/>
            <person name="Gargeya S."/>
            <person name="Fitzgerald M."/>
            <person name="Haas B."/>
            <person name="Abouelleil A."/>
            <person name="Alvarado L."/>
            <person name="Arachchi H.M."/>
            <person name="Berlin A."/>
            <person name="Brown A."/>
            <person name="Chapman S.B."/>
            <person name="Chen Z."/>
            <person name="Dunbar C."/>
            <person name="Freedman E."/>
            <person name="Gearin G."/>
            <person name="Goldberg J."/>
            <person name="Griggs A."/>
            <person name="Gujja S."/>
            <person name="Heiman D."/>
            <person name="Howarth C."/>
            <person name="Larson L."/>
            <person name="Lui A."/>
            <person name="MacDonald P.J.P."/>
            <person name="Montmayeur A."/>
            <person name="Murphy C."/>
            <person name="Neiman D."/>
            <person name="Pearson M."/>
            <person name="Priest M."/>
            <person name="Roberts A."/>
            <person name="Saif S."/>
            <person name="Shea T."/>
            <person name="Shenoy N."/>
            <person name="Sisk P."/>
            <person name="Stolte C."/>
            <person name="Sykes S."/>
            <person name="Wortman J."/>
            <person name="Nusbaum C."/>
            <person name="Birren B."/>
        </authorList>
    </citation>
    <scope>NUCLEOTIDE SEQUENCE [LARGE SCALE GENOMIC DNA]</scope>
    <source>
        <strain evidence="18 19">7_3_47FAA</strain>
    </source>
</reference>
<dbReference type="AlphaFoldDB" id="G9QQE1"/>
<evidence type="ECO:0000313" key="19">
    <source>
        <dbReference type="Proteomes" id="UP000011747"/>
    </source>
</evidence>
<keyword evidence="7 15" id="KW-0378">Hydrolase</keyword>
<dbReference type="GO" id="GO:0140078">
    <property type="term" value="F:class I DNA-(apurinic or apyrimidinic site) endonuclease activity"/>
    <property type="evidence" value="ECO:0007669"/>
    <property type="project" value="UniProtKB-EC"/>
</dbReference>